<dbReference type="AlphaFoldDB" id="A0A1J5PVC9"/>
<evidence type="ECO:0000313" key="8">
    <source>
        <dbReference type="EMBL" id="OIQ75050.1"/>
    </source>
</evidence>
<feature type="domain" description="Lytic transglycosylase MltA" evidence="7">
    <location>
        <begin position="157"/>
        <end position="314"/>
    </location>
</feature>
<dbReference type="InterPro" id="IPR026044">
    <property type="entry name" value="MltA"/>
</dbReference>
<keyword evidence="4" id="KW-0961">Cell wall biogenesis/degradation</keyword>
<protein>
    <recommendedName>
        <fullName evidence="2">peptidoglycan lytic exotransglycosylase</fullName>
        <ecNumber evidence="2">4.2.2.n1</ecNumber>
    </recommendedName>
    <alternativeName>
        <fullName evidence="5">Murein hydrolase A</fullName>
    </alternativeName>
</protein>
<comment type="catalytic activity">
    <reaction evidence="1">
        <text>Exolytic cleavage of the (1-&gt;4)-beta-glycosidic linkage between N-acetylmuramic acid (MurNAc) and N-acetylglucosamine (GlcNAc) residues in peptidoglycan, from either the reducing or the non-reducing ends of the peptidoglycan chains, with concomitant formation of a 1,6-anhydrobond in the MurNAc residue.</text>
        <dbReference type="EC" id="4.2.2.n1"/>
    </reaction>
</comment>
<sequence length="420" mass="45745">MKFGYIPLALSLLLGACAGQDTRPPSPATTATACTCAPAETLPPLQIPDAERYTPPSAKPGEAPKGTEYGLLHPAEWGSLPGFDQDNLLEAWGALKQSCSTLKNHAAWHAACEAVAQSAASSNEAIRALLVERFNPYQVINPDGSDTGLITGYYEPLLNGSRTRSERYRYPLYSRPDDLIDIELGTIYPELASHRLRGKLNGNRLIPYYSRGEIDITPSPLAGKELLWVDDIVDLFFLQIQGSGIIRLENGDSLHVGYADQNGQRYQSIGRVLIEQGELTADKASMQGIKEWGRRNPDKLRNLLNSNPSYVFFRELPNSLSGPFGALGVPIAAERSLAVDPRYIPLGAPVFLSTTFPNSNRPLQRLMLAQDTGGAIKGAVRADLFWGTGLDAGRRAGAMKQNGSRMWVLLPKDWVANGGK</sequence>
<dbReference type="GO" id="GO:0071555">
    <property type="term" value="P:cell wall organization"/>
    <property type="evidence" value="ECO:0007669"/>
    <property type="project" value="UniProtKB-KW"/>
</dbReference>
<dbReference type="PROSITE" id="PS51257">
    <property type="entry name" value="PROKAR_LIPOPROTEIN"/>
    <property type="match status" value="1"/>
</dbReference>
<dbReference type="EMBL" id="MLJW01002293">
    <property type="protein sequence ID" value="OIQ75050.1"/>
    <property type="molecule type" value="Genomic_DNA"/>
</dbReference>
<comment type="caution">
    <text evidence="8">The sequence shown here is derived from an EMBL/GenBank/DDBJ whole genome shotgun (WGS) entry which is preliminary data.</text>
</comment>
<keyword evidence="3 8" id="KW-0456">Lyase</keyword>
<evidence type="ECO:0000256" key="1">
    <source>
        <dbReference type="ARBA" id="ARBA00001420"/>
    </source>
</evidence>
<dbReference type="GO" id="GO:0004553">
    <property type="term" value="F:hydrolase activity, hydrolyzing O-glycosyl compounds"/>
    <property type="evidence" value="ECO:0007669"/>
    <property type="project" value="InterPro"/>
</dbReference>
<dbReference type="EC" id="4.2.2.n1" evidence="2"/>
<dbReference type="PANTHER" id="PTHR30124">
    <property type="entry name" value="MEMBRANE-BOUND LYTIC MUREIN TRANSGLYCOSYLASE A"/>
    <property type="match status" value="1"/>
</dbReference>
<dbReference type="SMART" id="SM00925">
    <property type="entry name" value="MltA"/>
    <property type="match status" value="1"/>
</dbReference>
<dbReference type="InterPro" id="IPR010611">
    <property type="entry name" value="3D_dom"/>
</dbReference>
<proteinExistence type="predicted"/>
<gene>
    <name evidence="8" type="primary">mltA_10</name>
    <name evidence="8" type="ORF">GALL_432850</name>
</gene>
<evidence type="ECO:0000256" key="5">
    <source>
        <dbReference type="ARBA" id="ARBA00030918"/>
    </source>
</evidence>
<dbReference type="SUPFAM" id="SSF50685">
    <property type="entry name" value="Barwin-like endoglucanases"/>
    <property type="match status" value="1"/>
</dbReference>
<evidence type="ECO:0000259" key="7">
    <source>
        <dbReference type="SMART" id="SM00925"/>
    </source>
</evidence>
<feature type="region of interest" description="Disordered" evidence="6">
    <location>
        <begin position="45"/>
        <end position="65"/>
    </location>
</feature>
<dbReference type="InterPro" id="IPR005300">
    <property type="entry name" value="MltA_B"/>
</dbReference>
<dbReference type="GO" id="GO:0009253">
    <property type="term" value="P:peptidoglycan catabolic process"/>
    <property type="evidence" value="ECO:0007669"/>
    <property type="project" value="TreeGrafter"/>
</dbReference>
<dbReference type="Gene3D" id="2.40.40.10">
    <property type="entry name" value="RlpA-like domain"/>
    <property type="match status" value="1"/>
</dbReference>
<evidence type="ECO:0000256" key="2">
    <source>
        <dbReference type="ARBA" id="ARBA00012587"/>
    </source>
</evidence>
<dbReference type="CDD" id="cd14668">
    <property type="entry name" value="mlta_B"/>
    <property type="match status" value="1"/>
</dbReference>
<evidence type="ECO:0000256" key="6">
    <source>
        <dbReference type="SAM" id="MobiDB-lite"/>
    </source>
</evidence>
<dbReference type="PANTHER" id="PTHR30124:SF0">
    <property type="entry name" value="MEMBRANE-BOUND LYTIC MUREIN TRANSGLYCOSYLASE A"/>
    <property type="match status" value="1"/>
</dbReference>
<dbReference type="GO" id="GO:0019867">
    <property type="term" value="C:outer membrane"/>
    <property type="evidence" value="ECO:0007669"/>
    <property type="project" value="InterPro"/>
</dbReference>
<dbReference type="PIRSF" id="PIRSF019422">
    <property type="entry name" value="MltA"/>
    <property type="match status" value="1"/>
</dbReference>
<evidence type="ECO:0000256" key="4">
    <source>
        <dbReference type="ARBA" id="ARBA00023316"/>
    </source>
</evidence>
<dbReference type="CDD" id="cd14485">
    <property type="entry name" value="mltA_like_LT_A"/>
    <property type="match status" value="1"/>
</dbReference>
<dbReference type="Gene3D" id="2.40.240.50">
    <property type="entry name" value="Barwin-like endoglucanases"/>
    <property type="match status" value="1"/>
</dbReference>
<organism evidence="8">
    <name type="scientific">mine drainage metagenome</name>
    <dbReference type="NCBI Taxonomy" id="410659"/>
    <lineage>
        <taxon>unclassified sequences</taxon>
        <taxon>metagenomes</taxon>
        <taxon>ecological metagenomes</taxon>
    </lineage>
</organism>
<dbReference type="Pfam" id="PF03562">
    <property type="entry name" value="MltA"/>
    <property type="match status" value="1"/>
</dbReference>
<dbReference type="InterPro" id="IPR036908">
    <property type="entry name" value="RlpA-like_sf"/>
</dbReference>
<dbReference type="Pfam" id="PF06725">
    <property type="entry name" value="3D"/>
    <property type="match status" value="1"/>
</dbReference>
<name>A0A1J5PVC9_9ZZZZ</name>
<reference evidence="8" key="1">
    <citation type="submission" date="2016-10" db="EMBL/GenBank/DDBJ databases">
        <title>Sequence of Gallionella enrichment culture.</title>
        <authorList>
            <person name="Poehlein A."/>
            <person name="Muehling M."/>
            <person name="Daniel R."/>
        </authorList>
    </citation>
    <scope>NUCLEOTIDE SEQUENCE</scope>
</reference>
<dbReference type="GO" id="GO:0009254">
    <property type="term" value="P:peptidoglycan turnover"/>
    <property type="evidence" value="ECO:0007669"/>
    <property type="project" value="InterPro"/>
</dbReference>
<evidence type="ECO:0000256" key="3">
    <source>
        <dbReference type="ARBA" id="ARBA00023239"/>
    </source>
</evidence>
<accession>A0A1J5PVC9</accession>
<dbReference type="GO" id="GO:0008933">
    <property type="term" value="F:peptidoglycan lytic transglycosylase activity"/>
    <property type="evidence" value="ECO:0007669"/>
    <property type="project" value="TreeGrafter"/>
</dbReference>